<protein>
    <recommendedName>
        <fullName evidence="1">Bacteriophage CI repressor N-terminal domain-containing protein</fullName>
    </recommendedName>
</protein>
<keyword evidence="3" id="KW-1185">Reference proteome</keyword>
<dbReference type="GO" id="GO:0045892">
    <property type="term" value="P:negative regulation of DNA-templated transcription"/>
    <property type="evidence" value="ECO:0007669"/>
    <property type="project" value="InterPro"/>
</dbReference>
<name>A0A432WEX0_9GAMM</name>
<evidence type="ECO:0000313" key="2">
    <source>
        <dbReference type="EMBL" id="RUO31406.1"/>
    </source>
</evidence>
<dbReference type="AlphaFoldDB" id="A0A432WEX0"/>
<dbReference type="InterPro" id="IPR010744">
    <property type="entry name" value="Phage_CI_N"/>
</dbReference>
<sequence length="158" mass="17391">MANSKKFSLTLADVLQRAAQASGKSQDADLGRWLGVSKSSMNNWKVRGTIPYKSVVPALVEHRVSLDWFFAPDVAFRRPTIDYDKILAAGPSGIAEKLSDIPSIVEHLTHVLQERGALVNERNLNYLYAVYTAVHDASERERAIHGLATVLADDEGMA</sequence>
<dbReference type="OrthoDB" id="6401311at2"/>
<dbReference type="Proteomes" id="UP000288405">
    <property type="component" value="Unassembled WGS sequence"/>
</dbReference>
<organism evidence="2 3">
    <name type="scientific">Aliidiomarina sanyensis</name>
    <dbReference type="NCBI Taxonomy" id="1249555"/>
    <lineage>
        <taxon>Bacteria</taxon>
        <taxon>Pseudomonadati</taxon>
        <taxon>Pseudomonadota</taxon>
        <taxon>Gammaproteobacteria</taxon>
        <taxon>Alteromonadales</taxon>
        <taxon>Idiomarinaceae</taxon>
        <taxon>Aliidiomarina</taxon>
    </lineage>
</organism>
<feature type="domain" description="Bacteriophage CI repressor N-terminal" evidence="1">
    <location>
        <begin position="13"/>
        <end position="69"/>
    </location>
</feature>
<proteinExistence type="predicted"/>
<dbReference type="Gene3D" id="1.10.260.40">
    <property type="entry name" value="lambda repressor-like DNA-binding domains"/>
    <property type="match status" value="1"/>
</dbReference>
<dbReference type="GO" id="GO:0003677">
    <property type="term" value="F:DNA binding"/>
    <property type="evidence" value="ECO:0007669"/>
    <property type="project" value="InterPro"/>
</dbReference>
<dbReference type="EMBL" id="PIPM01000008">
    <property type="protein sequence ID" value="RUO31406.1"/>
    <property type="molecule type" value="Genomic_DNA"/>
</dbReference>
<comment type="caution">
    <text evidence="2">The sequence shown here is derived from an EMBL/GenBank/DDBJ whole genome shotgun (WGS) entry which is preliminary data.</text>
</comment>
<dbReference type="RefSeq" id="WP_126777227.1">
    <property type="nucleotide sequence ID" value="NZ_PIPM01000008.1"/>
</dbReference>
<dbReference type="InterPro" id="IPR010982">
    <property type="entry name" value="Lambda_DNA-bd_dom_sf"/>
</dbReference>
<evidence type="ECO:0000259" key="1">
    <source>
        <dbReference type="Pfam" id="PF07022"/>
    </source>
</evidence>
<evidence type="ECO:0000313" key="3">
    <source>
        <dbReference type="Proteomes" id="UP000288405"/>
    </source>
</evidence>
<accession>A0A432WEX0</accession>
<reference evidence="2 3" key="1">
    <citation type="journal article" date="2011" name="Front. Microbiol.">
        <title>Genomic signatures of strain selection and enhancement in Bacillus atrophaeus var. globigii, a historical biowarfare simulant.</title>
        <authorList>
            <person name="Gibbons H.S."/>
            <person name="Broomall S.M."/>
            <person name="McNew L.A."/>
            <person name="Daligault H."/>
            <person name="Chapman C."/>
            <person name="Bruce D."/>
            <person name="Karavis M."/>
            <person name="Krepps M."/>
            <person name="McGregor P.A."/>
            <person name="Hong C."/>
            <person name="Park K.H."/>
            <person name="Akmal A."/>
            <person name="Feldman A."/>
            <person name="Lin J.S."/>
            <person name="Chang W.E."/>
            <person name="Higgs B.W."/>
            <person name="Demirev P."/>
            <person name="Lindquist J."/>
            <person name="Liem A."/>
            <person name="Fochler E."/>
            <person name="Read T.D."/>
            <person name="Tapia R."/>
            <person name="Johnson S."/>
            <person name="Bishop-Lilly K.A."/>
            <person name="Detter C."/>
            <person name="Han C."/>
            <person name="Sozhamannan S."/>
            <person name="Rosenzweig C.N."/>
            <person name="Skowronski E.W."/>
        </authorList>
    </citation>
    <scope>NUCLEOTIDE SEQUENCE [LARGE SCALE GENOMIC DNA]</scope>
    <source>
        <strain evidence="2 3">GYP-17</strain>
    </source>
</reference>
<gene>
    <name evidence="2" type="ORF">CWE11_08725</name>
</gene>
<dbReference type="Pfam" id="PF07022">
    <property type="entry name" value="Phage_CI_repr"/>
    <property type="match status" value="1"/>
</dbReference>